<proteinExistence type="predicted"/>
<dbReference type="EMBL" id="JAVRRG010000031">
    <property type="protein sequence ID" value="KAK5094873.1"/>
    <property type="molecule type" value="Genomic_DNA"/>
</dbReference>
<feature type="compositionally biased region" description="Polar residues" evidence="1">
    <location>
        <begin position="383"/>
        <end position="393"/>
    </location>
</feature>
<evidence type="ECO:0000313" key="3">
    <source>
        <dbReference type="EMBL" id="KAK5094873.1"/>
    </source>
</evidence>
<keyword evidence="4" id="KW-1185">Reference proteome</keyword>
<evidence type="ECO:0000256" key="1">
    <source>
        <dbReference type="SAM" id="MobiDB-lite"/>
    </source>
</evidence>
<reference evidence="3 4" key="1">
    <citation type="submission" date="2023-08" db="EMBL/GenBank/DDBJ databases">
        <title>Black Yeasts Isolated from many extreme environments.</title>
        <authorList>
            <person name="Coleine C."/>
            <person name="Stajich J.E."/>
            <person name="Selbmann L."/>
        </authorList>
    </citation>
    <scope>NUCLEOTIDE SEQUENCE [LARGE SCALE GENOMIC DNA]</scope>
    <source>
        <strain evidence="3 4">CCFEE 5885</strain>
    </source>
</reference>
<evidence type="ECO:0000313" key="4">
    <source>
        <dbReference type="Proteomes" id="UP001345013"/>
    </source>
</evidence>
<keyword evidence="2" id="KW-0732">Signal</keyword>
<organism evidence="3 4">
    <name type="scientific">Lithohypha guttulata</name>
    <dbReference type="NCBI Taxonomy" id="1690604"/>
    <lineage>
        <taxon>Eukaryota</taxon>
        <taxon>Fungi</taxon>
        <taxon>Dikarya</taxon>
        <taxon>Ascomycota</taxon>
        <taxon>Pezizomycotina</taxon>
        <taxon>Eurotiomycetes</taxon>
        <taxon>Chaetothyriomycetidae</taxon>
        <taxon>Chaetothyriales</taxon>
        <taxon>Trichomeriaceae</taxon>
        <taxon>Lithohypha</taxon>
    </lineage>
</organism>
<name>A0ABR0KF41_9EURO</name>
<dbReference type="Proteomes" id="UP001345013">
    <property type="component" value="Unassembled WGS sequence"/>
</dbReference>
<protein>
    <submittedName>
        <fullName evidence="3">Uncharacterized protein</fullName>
    </submittedName>
</protein>
<gene>
    <name evidence="3" type="ORF">LTR24_003320</name>
</gene>
<comment type="caution">
    <text evidence="3">The sequence shown here is derived from an EMBL/GenBank/DDBJ whole genome shotgun (WGS) entry which is preliminary data.</text>
</comment>
<feature type="region of interest" description="Disordered" evidence="1">
    <location>
        <begin position="87"/>
        <end position="115"/>
    </location>
</feature>
<feature type="signal peptide" evidence="2">
    <location>
        <begin position="1"/>
        <end position="18"/>
    </location>
</feature>
<feature type="region of interest" description="Disordered" evidence="1">
    <location>
        <begin position="364"/>
        <end position="393"/>
    </location>
</feature>
<feature type="chain" id="PRO_5046104645" evidence="2">
    <location>
        <begin position="19"/>
        <end position="393"/>
    </location>
</feature>
<accession>A0ABR0KF41</accession>
<evidence type="ECO:0000256" key="2">
    <source>
        <dbReference type="SAM" id="SignalP"/>
    </source>
</evidence>
<sequence length="393" mass="42528">MRVKTLLLAAVGVSSVLGGTSNLKAPKRNKVNLVPIGEDGDHCCNQGIEDLKDFGACHKCQPWQNPDTTTARITSDTTAATVTRVEDKSTPCSSKPIDAPTWVTTHKPHVPTFTPPAKAREVTIMVDPSTHPHLQPNTTGNSVNTRPSDPVLPLCMEGGNVVPAKSFPEPWCSKANKQFHCQFCSHGYQPPSSVGNSLTRDLNEQDFEVWTVKQTLGDLTKITKEDADIQSRETSPRLSCCIRGGKPQWDCNICRSTRPTANPSLSQPPKTLDARKQNDICCYFNGVQTCYVFDAGQEPPSAVDGEVTVWSRRQALGGDTYEYEMVSDGKSGVANDMQAKICCIAVLGFTYCFECQSATSATESSAATTVTRPHNAAGPMDLKSSTATTVTRP</sequence>